<dbReference type="Gene3D" id="1.20.1280.50">
    <property type="match status" value="1"/>
</dbReference>
<evidence type="ECO:0000313" key="2">
    <source>
        <dbReference type="EMBL" id="EFH69674.1"/>
    </source>
</evidence>
<dbReference type="SMART" id="SM00256">
    <property type="entry name" value="FBOX"/>
    <property type="match status" value="1"/>
</dbReference>
<dbReference type="AlphaFoldDB" id="D7KQT4"/>
<dbReference type="Pfam" id="PF00646">
    <property type="entry name" value="F-box"/>
    <property type="match status" value="1"/>
</dbReference>
<organism evidence="3">
    <name type="scientific">Arabidopsis lyrata subsp. lyrata</name>
    <name type="common">Lyre-leaved rock-cress</name>
    <dbReference type="NCBI Taxonomy" id="81972"/>
    <lineage>
        <taxon>Eukaryota</taxon>
        <taxon>Viridiplantae</taxon>
        <taxon>Streptophyta</taxon>
        <taxon>Embryophyta</taxon>
        <taxon>Tracheophyta</taxon>
        <taxon>Spermatophyta</taxon>
        <taxon>Magnoliopsida</taxon>
        <taxon>eudicotyledons</taxon>
        <taxon>Gunneridae</taxon>
        <taxon>Pentapetalae</taxon>
        <taxon>rosids</taxon>
        <taxon>malvids</taxon>
        <taxon>Brassicales</taxon>
        <taxon>Brassicaceae</taxon>
        <taxon>Camelineae</taxon>
        <taxon>Arabidopsis</taxon>
    </lineage>
</organism>
<protein>
    <recommendedName>
        <fullName evidence="1">F-box domain-containing protein</fullName>
    </recommendedName>
</protein>
<dbReference type="InterPro" id="IPR001810">
    <property type="entry name" value="F-box_dom"/>
</dbReference>
<evidence type="ECO:0000259" key="1">
    <source>
        <dbReference type="PROSITE" id="PS50181"/>
    </source>
</evidence>
<dbReference type="InterPro" id="IPR050796">
    <property type="entry name" value="SCF_F-box_component"/>
</dbReference>
<dbReference type="HOGENOM" id="CLU_034692_0_0_1"/>
<reference evidence="3" key="1">
    <citation type="journal article" date="2011" name="Nat. Genet.">
        <title>The Arabidopsis lyrata genome sequence and the basis of rapid genome size change.</title>
        <authorList>
            <person name="Hu T.T."/>
            <person name="Pattyn P."/>
            <person name="Bakker E.G."/>
            <person name="Cao J."/>
            <person name="Cheng J.-F."/>
            <person name="Clark R.M."/>
            <person name="Fahlgren N."/>
            <person name="Fawcett J.A."/>
            <person name="Grimwood J."/>
            <person name="Gundlach H."/>
            <person name="Haberer G."/>
            <person name="Hollister J.D."/>
            <person name="Ossowski S."/>
            <person name="Ottilar R.P."/>
            <person name="Salamov A.A."/>
            <person name="Schneeberger K."/>
            <person name="Spannagl M."/>
            <person name="Wang X."/>
            <person name="Yang L."/>
            <person name="Nasrallah M.E."/>
            <person name="Bergelson J."/>
            <person name="Carrington J.C."/>
            <person name="Gaut B.S."/>
            <person name="Schmutz J."/>
            <person name="Mayer K.F.X."/>
            <person name="Van de Peer Y."/>
            <person name="Grigoriev I.V."/>
            <person name="Nordborg M."/>
            <person name="Weigel D."/>
            <person name="Guo Y.-L."/>
        </authorList>
    </citation>
    <scope>NUCLEOTIDE SEQUENCE [LARGE SCALE GENOMIC DNA]</scope>
    <source>
        <strain evidence="3">cv. MN47</strain>
    </source>
</reference>
<sequence>MTMICDLPPELVGEIFTKIPITSLRTVRSTCKLWNALTKEWVLGKAVARQPCAGFMTRYSRVLSVRFDLQGIRKTDGELVDPSRKQLDVFNQVEIIKVFHCHGLLLCILKDKSRLVVWNPYLGQTRRIRPRTDFHRHDRYALGYDINHNHKILRFLDDDHKNLLEYEIYDLSSKSWRVLKITPDWYVNFNHRGVSVNGNTYFFGHEKEGPSWKDFLLCFDFTKERFGPRLPLPSGEPYNEETVTLSCVREEQLAVLYEMDCHDVILEIWVTTRIESNALSWSKFLKVDMTPHLVSDSNDRFTARFNEEIGSFFIDEEEKVAVVFGVDGYVKTKTTGCPTAFISGDDGYFKTVSLRGAPNVKEPSCKKSRTECFPPLVCSSFYLPSLVQINKPRKRKKRDN</sequence>
<dbReference type="SUPFAM" id="SSF50965">
    <property type="entry name" value="Galactose oxidase, central domain"/>
    <property type="match status" value="1"/>
</dbReference>
<keyword evidence="3" id="KW-1185">Reference proteome</keyword>
<dbReference type="Proteomes" id="UP000008694">
    <property type="component" value="Unassembled WGS sequence"/>
</dbReference>
<name>D7KQT4_ARALL</name>
<dbReference type="PROSITE" id="PS50181">
    <property type="entry name" value="FBOX"/>
    <property type="match status" value="1"/>
</dbReference>
<accession>D7KQT4</accession>
<dbReference type="KEGG" id="aly:9329476"/>
<dbReference type="Gramene" id="scaffold_102930.1">
    <property type="protein sequence ID" value="scaffold_102930.1"/>
    <property type="gene ID" value="scaffold_102930.1"/>
</dbReference>
<proteinExistence type="predicted"/>
<feature type="domain" description="F-box" evidence="1">
    <location>
        <begin position="1"/>
        <end position="50"/>
    </location>
</feature>
<dbReference type="InterPro" id="IPR011043">
    <property type="entry name" value="Gal_Oxase/kelch_b-propeller"/>
</dbReference>
<dbReference type="EMBL" id="GL348713">
    <property type="protein sequence ID" value="EFH69674.1"/>
    <property type="molecule type" value="Genomic_DNA"/>
</dbReference>
<dbReference type="NCBIfam" id="TIGR01640">
    <property type="entry name" value="F_box_assoc_1"/>
    <property type="match status" value="1"/>
</dbReference>
<dbReference type="SUPFAM" id="SSF81383">
    <property type="entry name" value="F-box domain"/>
    <property type="match status" value="1"/>
</dbReference>
<dbReference type="InterPro" id="IPR017451">
    <property type="entry name" value="F-box-assoc_interact_dom"/>
</dbReference>
<dbReference type="PANTHER" id="PTHR31672:SF13">
    <property type="entry name" value="F-BOX PROTEIN CPR30-LIKE"/>
    <property type="match status" value="1"/>
</dbReference>
<gene>
    <name evidence="2" type="ORF">ARALYDRAFT_890136</name>
</gene>
<dbReference type="PANTHER" id="PTHR31672">
    <property type="entry name" value="BNACNNG10540D PROTEIN"/>
    <property type="match status" value="1"/>
</dbReference>
<dbReference type="InterPro" id="IPR036047">
    <property type="entry name" value="F-box-like_dom_sf"/>
</dbReference>
<dbReference type="Pfam" id="PF07734">
    <property type="entry name" value="FBA_1"/>
    <property type="match status" value="1"/>
</dbReference>
<dbReference type="OrthoDB" id="1023233at2759"/>
<dbReference type="InterPro" id="IPR006527">
    <property type="entry name" value="F-box-assoc_dom_typ1"/>
</dbReference>
<evidence type="ECO:0000313" key="3">
    <source>
        <dbReference type="Proteomes" id="UP000008694"/>
    </source>
</evidence>